<dbReference type="Proteomes" id="UP001165960">
    <property type="component" value="Unassembled WGS sequence"/>
</dbReference>
<evidence type="ECO:0000313" key="1">
    <source>
        <dbReference type="EMBL" id="KAJ9055910.1"/>
    </source>
</evidence>
<gene>
    <name evidence="1" type="ORF">DSO57_1038461</name>
</gene>
<comment type="caution">
    <text evidence="1">The sequence shown here is derived from an EMBL/GenBank/DDBJ whole genome shotgun (WGS) entry which is preliminary data.</text>
</comment>
<name>A0ACC2S0U2_9FUNG</name>
<evidence type="ECO:0000313" key="2">
    <source>
        <dbReference type="Proteomes" id="UP001165960"/>
    </source>
</evidence>
<accession>A0ACC2S0U2</accession>
<protein>
    <submittedName>
        <fullName evidence="1">Uncharacterized protein</fullName>
    </submittedName>
</protein>
<sequence length="166" mass="18066">METIYREGTKITIPPLLFCNKYNYLPVYLVPMTPPLTPQPNCPQEYVAANESTSTQIFKVITNLVWALPAGPADCLPASSQKNPQAGSLTTPLKVYPNPSCHQPPHSYAEAAAKRVDISHESQNKAKCNKVVEPSPTQAPSPLKHGNWLQTLSTDTAPVVSISDTL</sequence>
<reference evidence="1" key="1">
    <citation type="submission" date="2022-04" db="EMBL/GenBank/DDBJ databases">
        <title>Genome of the entomopathogenic fungus Entomophthora muscae.</title>
        <authorList>
            <person name="Elya C."/>
            <person name="Lovett B.R."/>
            <person name="Lee E."/>
            <person name="Macias A.M."/>
            <person name="Hajek A.E."/>
            <person name="De Bivort B.L."/>
            <person name="Kasson M.T."/>
            <person name="De Fine Licht H.H."/>
            <person name="Stajich J.E."/>
        </authorList>
    </citation>
    <scope>NUCLEOTIDE SEQUENCE</scope>
    <source>
        <strain evidence="1">Berkeley</strain>
    </source>
</reference>
<organism evidence="1 2">
    <name type="scientific">Entomophthora muscae</name>
    <dbReference type="NCBI Taxonomy" id="34485"/>
    <lineage>
        <taxon>Eukaryota</taxon>
        <taxon>Fungi</taxon>
        <taxon>Fungi incertae sedis</taxon>
        <taxon>Zoopagomycota</taxon>
        <taxon>Entomophthoromycotina</taxon>
        <taxon>Entomophthoromycetes</taxon>
        <taxon>Entomophthorales</taxon>
        <taxon>Entomophthoraceae</taxon>
        <taxon>Entomophthora</taxon>
    </lineage>
</organism>
<proteinExistence type="predicted"/>
<keyword evidence="2" id="KW-1185">Reference proteome</keyword>
<dbReference type="EMBL" id="QTSX02006170">
    <property type="protein sequence ID" value="KAJ9055910.1"/>
    <property type="molecule type" value="Genomic_DNA"/>
</dbReference>